<keyword evidence="4 5" id="KW-0472">Membrane</keyword>
<sequence length="128" mass="14642">MGKRYSSALGDDCDESISCSYYEGNGFLSPDGCETVDVTDEYVDCACDHYSNFGLLFNTCNSEDWTIYRIFSLALLAFFWITISSLMLLVTFSSHFRKRTGLETLVEKRARVLGDKSVYQRSSRYLQE</sequence>
<accession>A0A7S4L3K9</accession>
<evidence type="ECO:0000256" key="1">
    <source>
        <dbReference type="ARBA" id="ARBA00004370"/>
    </source>
</evidence>
<protein>
    <recommendedName>
        <fullName evidence="7">GPS domain-containing protein</fullName>
    </recommendedName>
</protein>
<evidence type="ECO:0000256" key="3">
    <source>
        <dbReference type="ARBA" id="ARBA00022989"/>
    </source>
</evidence>
<comment type="subcellular location">
    <subcellularLocation>
        <location evidence="1">Membrane</location>
    </subcellularLocation>
</comment>
<feature type="transmembrane region" description="Helical" evidence="5">
    <location>
        <begin position="67"/>
        <end position="90"/>
    </location>
</feature>
<dbReference type="Pfam" id="PF01825">
    <property type="entry name" value="GPS"/>
    <property type="match status" value="1"/>
</dbReference>
<name>A0A7S4L3K9_9EUKA</name>
<evidence type="ECO:0000256" key="5">
    <source>
        <dbReference type="SAM" id="Phobius"/>
    </source>
</evidence>
<dbReference type="InterPro" id="IPR000203">
    <property type="entry name" value="GPS"/>
</dbReference>
<proteinExistence type="predicted"/>
<evidence type="ECO:0008006" key="7">
    <source>
        <dbReference type="Google" id="ProtNLM"/>
    </source>
</evidence>
<organism evidence="6">
    <name type="scientific">Paramoeba aestuarina</name>
    <dbReference type="NCBI Taxonomy" id="180227"/>
    <lineage>
        <taxon>Eukaryota</taxon>
        <taxon>Amoebozoa</taxon>
        <taxon>Discosea</taxon>
        <taxon>Flabellinia</taxon>
        <taxon>Dactylopodida</taxon>
        <taxon>Paramoebidae</taxon>
        <taxon>Paramoeba</taxon>
    </lineage>
</organism>
<dbReference type="GO" id="GO:0016020">
    <property type="term" value="C:membrane"/>
    <property type="evidence" value="ECO:0007669"/>
    <property type="project" value="UniProtKB-SubCell"/>
</dbReference>
<keyword evidence="2 5" id="KW-0812">Transmembrane</keyword>
<reference evidence="6" key="1">
    <citation type="submission" date="2021-01" db="EMBL/GenBank/DDBJ databases">
        <authorList>
            <person name="Corre E."/>
            <person name="Pelletier E."/>
            <person name="Niang G."/>
            <person name="Scheremetjew M."/>
            <person name="Finn R."/>
            <person name="Kale V."/>
            <person name="Holt S."/>
            <person name="Cochrane G."/>
            <person name="Meng A."/>
            <person name="Brown T."/>
            <person name="Cohen L."/>
        </authorList>
    </citation>
    <scope>NUCLEOTIDE SEQUENCE</scope>
    <source>
        <strain evidence="6">SoJaBio B1-5/56/2</strain>
    </source>
</reference>
<evidence type="ECO:0000313" key="6">
    <source>
        <dbReference type="EMBL" id="CAE2314091.1"/>
    </source>
</evidence>
<dbReference type="EMBL" id="HBKR01023243">
    <property type="protein sequence ID" value="CAE2314091.1"/>
    <property type="molecule type" value="Transcribed_RNA"/>
</dbReference>
<evidence type="ECO:0000256" key="4">
    <source>
        <dbReference type="ARBA" id="ARBA00023136"/>
    </source>
</evidence>
<dbReference type="InterPro" id="IPR046338">
    <property type="entry name" value="GAIN_dom_sf"/>
</dbReference>
<evidence type="ECO:0000256" key="2">
    <source>
        <dbReference type="ARBA" id="ARBA00022692"/>
    </source>
</evidence>
<dbReference type="AlphaFoldDB" id="A0A7S4L3K9"/>
<dbReference type="Gene3D" id="2.60.220.50">
    <property type="match status" value="1"/>
</dbReference>
<gene>
    <name evidence="6" type="ORF">NAES01612_LOCUS15215</name>
</gene>
<keyword evidence="3 5" id="KW-1133">Transmembrane helix</keyword>